<gene>
    <name evidence="2" type="ORF">BZ3500_MVSOF-1268-A1-R1_CHR5-3G08324</name>
</gene>
<evidence type="ECO:0000313" key="2">
    <source>
        <dbReference type="EMBL" id="SCZ92081.1"/>
    </source>
</evidence>
<reference evidence="3" key="1">
    <citation type="submission" date="2016-10" db="EMBL/GenBank/DDBJ databases">
        <authorList>
            <person name="Jeantristanb JTB J.-T."/>
            <person name="Ricardo R."/>
        </authorList>
    </citation>
    <scope>NUCLEOTIDE SEQUENCE [LARGE SCALE GENOMIC DNA]</scope>
</reference>
<dbReference type="Proteomes" id="UP000249723">
    <property type="component" value="Unassembled WGS sequence"/>
</dbReference>
<accession>A0A2X0NK49</accession>
<keyword evidence="3" id="KW-1185">Reference proteome</keyword>
<dbReference type="EMBL" id="FMWP01000017">
    <property type="protein sequence ID" value="SCZ92081.1"/>
    <property type="molecule type" value="Genomic_DNA"/>
</dbReference>
<dbReference type="STRING" id="289078.A0A2X0NK49"/>
<feature type="compositionally biased region" description="Low complexity" evidence="1">
    <location>
        <begin position="125"/>
        <end position="143"/>
    </location>
</feature>
<evidence type="ECO:0000313" key="3">
    <source>
        <dbReference type="Proteomes" id="UP000249723"/>
    </source>
</evidence>
<proteinExistence type="predicted"/>
<name>A0A2X0NK49_9BASI</name>
<sequence>MEHTGSALRGRWPGDNSPLLTVMAEVAQAPGKPTQILRSPLSWLADSGTMTWAYLVDCLQMCLERPLEGRLFDEHGAQVDVKGPVAPNAEAYTLVSTDGQPFDLAAGPIGKNRFEIPSPRPPSPRSNSSDSDSSGSSSDGRTSFRRSLLARDGTCLISNKDTHGWIGAAHIIPITRQDIWDHFGVVDVYDASCGILLGIIQHRQFAYYGWSLYPLGNGEYIIHYFQPSSEEENRCHGKRIHRSHFRCPDERLPKVEYLRWHYKQCVLMHLRSIAIPE</sequence>
<dbReference type="AlphaFoldDB" id="A0A2X0NK49"/>
<evidence type="ECO:0000256" key="1">
    <source>
        <dbReference type="SAM" id="MobiDB-lite"/>
    </source>
</evidence>
<dbReference type="OrthoDB" id="2569251at2759"/>
<organism evidence="2 3">
    <name type="scientific">Microbotryum saponariae</name>
    <dbReference type="NCBI Taxonomy" id="289078"/>
    <lineage>
        <taxon>Eukaryota</taxon>
        <taxon>Fungi</taxon>
        <taxon>Dikarya</taxon>
        <taxon>Basidiomycota</taxon>
        <taxon>Pucciniomycotina</taxon>
        <taxon>Microbotryomycetes</taxon>
        <taxon>Microbotryales</taxon>
        <taxon>Microbotryaceae</taxon>
        <taxon>Microbotryum</taxon>
    </lineage>
</organism>
<feature type="region of interest" description="Disordered" evidence="1">
    <location>
        <begin position="111"/>
        <end position="143"/>
    </location>
</feature>
<protein>
    <submittedName>
        <fullName evidence="2">BZ3500_MvSof-1268-A1-R1_Chr5-3g08324 protein</fullName>
    </submittedName>
</protein>